<protein>
    <submittedName>
        <fullName evidence="5">NUDIX hydrolase</fullName>
    </submittedName>
</protein>
<evidence type="ECO:0000256" key="3">
    <source>
        <dbReference type="RuleBase" id="RU003476"/>
    </source>
</evidence>
<dbReference type="GO" id="GO:0016787">
    <property type="term" value="F:hydrolase activity"/>
    <property type="evidence" value="ECO:0007669"/>
    <property type="project" value="UniProtKB-KW"/>
</dbReference>
<dbReference type="PRINTS" id="PR00502">
    <property type="entry name" value="NUDIXFAMILY"/>
</dbReference>
<dbReference type="Pfam" id="PF00293">
    <property type="entry name" value="NUDIX"/>
    <property type="match status" value="1"/>
</dbReference>
<dbReference type="RefSeq" id="WP_207334871.1">
    <property type="nucleotide sequence ID" value="NZ_JAFMYU010000005.1"/>
</dbReference>
<dbReference type="PANTHER" id="PTHR43046:SF14">
    <property type="entry name" value="MUTT_NUDIX FAMILY PROTEIN"/>
    <property type="match status" value="1"/>
</dbReference>
<dbReference type="PANTHER" id="PTHR43046">
    <property type="entry name" value="GDP-MANNOSE MANNOSYL HYDROLASE"/>
    <property type="match status" value="1"/>
</dbReference>
<dbReference type="PROSITE" id="PS00893">
    <property type="entry name" value="NUDIX_BOX"/>
    <property type="match status" value="1"/>
</dbReference>
<dbReference type="InterPro" id="IPR020084">
    <property type="entry name" value="NUDIX_hydrolase_CS"/>
</dbReference>
<accession>A0A939G5Q1</accession>
<evidence type="ECO:0000256" key="2">
    <source>
        <dbReference type="ARBA" id="ARBA00022801"/>
    </source>
</evidence>
<dbReference type="AlphaFoldDB" id="A0A939G5Q1"/>
<proteinExistence type="inferred from homology"/>
<sequence length="146" mass="16229">MKVRPAVVLSRNNEVLLMQYHYGTTTLFALPGGNPDPGEDLEATLERELMEELGVEIQVFQMLFCGVVTRPNQLEDVLHCVFVGEIFGGEPILNAEHTTAAAIVWKPITELEELALYPSVASAIQEYHAAMLPTTYLGYIDQPYFG</sequence>
<gene>
    <name evidence="5" type="ORF">J2I48_07855</name>
</gene>
<comment type="cofactor">
    <cofactor evidence="1">
        <name>Mg(2+)</name>
        <dbReference type="ChEBI" id="CHEBI:18420"/>
    </cofactor>
</comment>
<dbReference type="Gene3D" id="3.90.79.10">
    <property type="entry name" value="Nucleoside Triphosphate Pyrophosphohydrolase"/>
    <property type="match status" value="1"/>
</dbReference>
<dbReference type="InterPro" id="IPR020476">
    <property type="entry name" value="Nudix_hydrolase"/>
</dbReference>
<evidence type="ECO:0000256" key="1">
    <source>
        <dbReference type="ARBA" id="ARBA00001946"/>
    </source>
</evidence>
<dbReference type="PROSITE" id="PS51462">
    <property type="entry name" value="NUDIX"/>
    <property type="match status" value="1"/>
</dbReference>
<comment type="similarity">
    <text evidence="3">Belongs to the Nudix hydrolase family.</text>
</comment>
<evidence type="ECO:0000313" key="5">
    <source>
        <dbReference type="EMBL" id="MBO0930900.1"/>
    </source>
</evidence>
<reference evidence="5 6" key="1">
    <citation type="submission" date="2021-03" db="EMBL/GenBank/DDBJ databases">
        <title>Fibrella sp. HMF5036 genome sequencing and assembly.</title>
        <authorList>
            <person name="Kang H."/>
            <person name="Kim H."/>
            <person name="Bae S."/>
            <person name="Joh K."/>
        </authorList>
    </citation>
    <scope>NUCLEOTIDE SEQUENCE [LARGE SCALE GENOMIC DNA]</scope>
    <source>
        <strain evidence="5 6">HMF5036</strain>
    </source>
</reference>
<name>A0A939G5Q1_9BACT</name>
<dbReference type="SUPFAM" id="SSF55811">
    <property type="entry name" value="Nudix"/>
    <property type="match status" value="1"/>
</dbReference>
<dbReference type="InterPro" id="IPR000086">
    <property type="entry name" value="NUDIX_hydrolase_dom"/>
</dbReference>
<dbReference type="EMBL" id="JAFMYU010000005">
    <property type="protein sequence ID" value="MBO0930900.1"/>
    <property type="molecule type" value="Genomic_DNA"/>
</dbReference>
<feature type="domain" description="Nudix hydrolase" evidence="4">
    <location>
        <begin position="1"/>
        <end position="128"/>
    </location>
</feature>
<keyword evidence="2 3" id="KW-0378">Hydrolase</keyword>
<dbReference type="InterPro" id="IPR015797">
    <property type="entry name" value="NUDIX_hydrolase-like_dom_sf"/>
</dbReference>
<dbReference type="CDD" id="cd02883">
    <property type="entry name" value="NUDIX_Hydrolase"/>
    <property type="match status" value="1"/>
</dbReference>
<organism evidence="5 6">
    <name type="scientific">Fibrella aquatilis</name>
    <dbReference type="NCBI Taxonomy" id="2817059"/>
    <lineage>
        <taxon>Bacteria</taxon>
        <taxon>Pseudomonadati</taxon>
        <taxon>Bacteroidota</taxon>
        <taxon>Cytophagia</taxon>
        <taxon>Cytophagales</taxon>
        <taxon>Spirosomataceae</taxon>
        <taxon>Fibrella</taxon>
    </lineage>
</organism>
<evidence type="ECO:0000313" key="6">
    <source>
        <dbReference type="Proteomes" id="UP000664795"/>
    </source>
</evidence>
<comment type="caution">
    <text evidence="5">The sequence shown here is derived from an EMBL/GenBank/DDBJ whole genome shotgun (WGS) entry which is preliminary data.</text>
</comment>
<evidence type="ECO:0000259" key="4">
    <source>
        <dbReference type="PROSITE" id="PS51462"/>
    </source>
</evidence>
<dbReference type="Proteomes" id="UP000664795">
    <property type="component" value="Unassembled WGS sequence"/>
</dbReference>
<keyword evidence="6" id="KW-1185">Reference proteome</keyword>